<dbReference type="PRINTS" id="PR00344">
    <property type="entry name" value="BCTRLSENSOR"/>
</dbReference>
<dbReference type="InterPro" id="IPR003594">
    <property type="entry name" value="HATPase_dom"/>
</dbReference>
<dbReference type="AlphaFoldDB" id="F7XLK4"/>
<name>F7XLK4_METZD</name>
<sequence length="496" mass="56028">MDLPKKYLIFLIVLFSFAGLYYISLYNYLLFHTLIEGFTIVVACCIFVIAWNSRKFAENSYLLFLGIAYLFIAGMDAIHTLSYTGMGLFLGYDSNLPTQLWIIARYMESFSFLVAAVFIKRNINPGLTFAGYSIISIILLASIFQFNIFPDCFIEGVGLTTFKVLSEYTISLILLFSAIILFKNKNEFDPKVSNLILIAIMLTILTELTFTFYIDVYGFSNMVGHFLKLASFILIYQAIVITGISQPYNLIFRDLQKNEKKLKEENELKDLFTDILRHDLLNPANVIKGYTDILLENEKNENNLKILKIIKKNNEKAIEIIEAASQLSKLENTDSLGFEDADIGVIFKKVIQNFKFTIEEKNMKVKFIADGIYCARINPLIEDVFVNLLSNAIKYSPDGEEIIIDILDAGSDWKVTVTDHGQGVSDSDKQAIFKRFKRANKGGVKGTGLGLAIVKRIIELHDGEAGVEDNPKTSGCVFWVTVKKSTYSTKSEQKPG</sequence>
<feature type="transmembrane region" description="Helical" evidence="7">
    <location>
        <begin position="194"/>
        <end position="214"/>
    </location>
</feature>
<evidence type="ECO:0000256" key="2">
    <source>
        <dbReference type="ARBA" id="ARBA00012438"/>
    </source>
</evidence>
<dbReference type="KEGG" id="mzh:Mzhil_0965"/>
<reference evidence="9 10" key="1">
    <citation type="submission" date="2010-07" db="EMBL/GenBank/DDBJ databases">
        <title>The complete genome of Methanosalsum zhilinae DSM 4017.</title>
        <authorList>
            <consortium name="US DOE Joint Genome Institute (JGI-PGF)"/>
            <person name="Lucas S."/>
            <person name="Copeland A."/>
            <person name="Lapidus A."/>
            <person name="Glavina del Rio T."/>
            <person name="Dalin E."/>
            <person name="Tice H."/>
            <person name="Bruce D."/>
            <person name="Goodwin L."/>
            <person name="Pitluck S."/>
            <person name="Kyrpides N."/>
            <person name="Mavromatis K."/>
            <person name="Ovchinnikova G."/>
            <person name="Daligault H."/>
            <person name="Detter J.C."/>
            <person name="Han C."/>
            <person name="Tapia R."/>
            <person name="Larimer F."/>
            <person name="Land M."/>
            <person name="Hauser L."/>
            <person name="Markowitz V."/>
            <person name="Cheng J.-F."/>
            <person name="Hugenholtz P."/>
            <person name="Woyke T."/>
            <person name="Wu D."/>
            <person name="Spring S."/>
            <person name="Schueler E."/>
            <person name="Brambilla E."/>
            <person name="Klenk H.-P."/>
            <person name="Eisen J.A."/>
        </authorList>
    </citation>
    <scope>NUCLEOTIDE SEQUENCE [LARGE SCALE GENOMIC DNA]</scope>
    <source>
        <strain evidence="10">DSM 4017 / NBRC 107636 / OCM 62 / WeN5</strain>
    </source>
</reference>
<gene>
    <name evidence="9" type="ordered locus">Mzhil_0965</name>
</gene>
<dbReference type="CDD" id="cd00082">
    <property type="entry name" value="HisKA"/>
    <property type="match status" value="1"/>
</dbReference>
<dbReference type="PROSITE" id="PS50109">
    <property type="entry name" value="HIS_KIN"/>
    <property type="match status" value="1"/>
</dbReference>
<keyword evidence="10" id="KW-1185">Reference proteome</keyword>
<dbReference type="InterPro" id="IPR036097">
    <property type="entry name" value="HisK_dim/P_sf"/>
</dbReference>
<keyword evidence="7" id="KW-0812">Transmembrane</keyword>
<keyword evidence="7" id="KW-0472">Membrane</keyword>
<dbReference type="SMART" id="SM00388">
    <property type="entry name" value="HisKA"/>
    <property type="match status" value="1"/>
</dbReference>
<evidence type="ECO:0000256" key="1">
    <source>
        <dbReference type="ARBA" id="ARBA00000085"/>
    </source>
</evidence>
<dbReference type="SUPFAM" id="SSF47384">
    <property type="entry name" value="Homodimeric domain of signal transducing histidine kinase"/>
    <property type="match status" value="1"/>
</dbReference>
<dbReference type="PANTHER" id="PTHR43711">
    <property type="entry name" value="TWO-COMPONENT HISTIDINE KINASE"/>
    <property type="match status" value="1"/>
</dbReference>
<feature type="transmembrane region" description="Helical" evidence="7">
    <location>
        <begin position="126"/>
        <end position="144"/>
    </location>
</feature>
<keyword evidence="5 9" id="KW-0418">Kinase</keyword>
<evidence type="ECO:0000256" key="4">
    <source>
        <dbReference type="ARBA" id="ARBA00022679"/>
    </source>
</evidence>
<dbReference type="SMART" id="SM00387">
    <property type="entry name" value="HATPase_c"/>
    <property type="match status" value="1"/>
</dbReference>
<evidence type="ECO:0000259" key="8">
    <source>
        <dbReference type="PROSITE" id="PS50109"/>
    </source>
</evidence>
<dbReference type="GeneID" id="25395927"/>
<dbReference type="Pfam" id="PF17159">
    <property type="entry name" value="MASE3"/>
    <property type="match status" value="1"/>
</dbReference>
<dbReference type="EMBL" id="CP002101">
    <property type="protein sequence ID" value="AEH60823.1"/>
    <property type="molecule type" value="Genomic_DNA"/>
</dbReference>
<keyword evidence="3" id="KW-0597">Phosphoprotein</keyword>
<keyword evidence="7" id="KW-1133">Transmembrane helix</keyword>
<dbReference type="STRING" id="679901.Mzhil_0965"/>
<keyword evidence="6" id="KW-0902">Two-component regulatory system</keyword>
<feature type="transmembrane region" description="Helical" evidence="7">
    <location>
        <begin position="226"/>
        <end position="251"/>
    </location>
</feature>
<organism evidence="9 10">
    <name type="scientific">Methanosalsum zhilinae (strain DSM 4017 / NBRC 107636 / OCM 62 / WeN5)</name>
    <name type="common">Methanohalophilus zhilinae</name>
    <dbReference type="NCBI Taxonomy" id="679901"/>
    <lineage>
        <taxon>Archaea</taxon>
        <taxon>Methanobacteriati</taxon>
        <taxon>Methanobacteriota</taxon>
        <taxon>Stenosarchaea group</taxon>
        <taxon>Methanomicrobia</taxon>
        <taxon>Methanosarcinales</taxon>
        <taxon>Methanosarcinaceae</taxon>
        <taxon>Methanosalsum</taxon>
    </lineage>
</organism>
<dbReference type="InterPro" id="IPR033425">
    <property type="entry name" value="MASE3"/>
</dbReference>
<dbReference type="InterPro" id="IPR036890">
    <property type="entry name" value="HATPase_C_sf"/>
</dbReference>
<dbReference type="Pfam" id="PF00512">
    <property type="entry name" value="HisKA"/>
    <property type="match status" value="1"/>
</dbReference>
<dbReference type="HOGENOM" id="CLU_000445_114_64_2"/>
<evidence type="ECO:0000256" key="3">
    <source>
        <dbReference type="ARBA" id="ARBA00022553"/>
    </source>
</evidence>
<evidence type="ECO:0000256" key="7">
    <source>
        <dbReference type="SAM" id="Phobius"/>
    </source>
</evidence>
<feature type="transmembrane region" description="Helical" evidence="7">
    <location>
        <begin position="100"/>
        <end position="119"/>
    </location>
</feature>
<evidence type="ECO:0000313" key="9">
    <source>
        <dbReference type="EMBL" id="AEH60823.1"/>
    </source>
</evidence>
<dbReference type="Gene3D" id="1.10.287.130">
    <property type="match status" value="1"/>
</dbReference>
<comment type="catalytic activity">
    <reaction evidence="1">
        <text>ATP + protein L-histidine = ADP + protein N-phospho-L-histidine.</text>
        <dbReference type="EC" id="2.7.13.3"/>
    </reaction>
</comment>
<dbReference type="InterPro" id="IPR004358">
    <property type="entry name" value="Sig_transdc_His_kin-like_C"/>
</dbReference>
<dbReference type="Gene3D" id="3.30.565.10">
    <property type="entry name" value="Histidine kinase-like ATPase, C-terminal domain"/>
    <property type="match status" value="1"/>
</dbReference>
<dbReference type="InterPro" id="IPR050736">
    <property type="entry name" value="Sensor_HK_Regulatory"/>
</dbReference>
<feature type="transmembrane region" description="Helical" evidence="7">
    <location>
        <begin position="29"/>
        <end position="49"/>
    </location>
</feature>
<evidence type="ECO:0000313" key="10">
    <source>
        <dbReference type="Proteomes" id="UP000006622"/>
    </source>
</evidence>
<dbReference type="PANTHER" id="PTHR43711:SF31">
    <property type="entry name" value="HISTIDINE KINASE"/>
    <property type="match status" value="1"/>
</dbReference>
<dbReference type="EC" id="2.7.13.3" evidence="2"/>
<protein>
    <recommendedName>
        <fullName evidence="2">histidine kinase</fullName>
        <ecNumber evidence="2">2.7.13.3</ecNumber>
    </recommendedName>
</protein>
<dbReference type="Pfam" id="PF02518">
    <property type="entry name" value="HATPase_c"/>
    <property type="match status" value="1"/>
</dbReference>
<dbReference type="InterPro" id="IPR005467">
    <property type="entry name" value="His_kinase_dom"/>
</dbReference>
<feature type="transmembrane region" description="Helical" evidence="7">
    <location>
        <begin position="7"/>
        <end position="23"/>
    </location>
</feature>
<feature type="transmembrane region" description="Helical" evidence="7">
    <location>
        <begin position="164"/>
        <end position="182"/>
    </location>
</feature>
<keyword evidence="4" id="KW-0808">Transferase</keyword>
<dbReference type="RefSeq" id="WP_013898262.1">
    <property type="nucleotide sequence ID" value="NC_015676.1"/>
</dbReference>
<feature type="domain" description="Histidine kinase" evidence="8">
    <location>
        <begin position="275"/>
        <end position="486"/>
    </location>
</feature>
<proteinExistence type="predicted"/>
<evidence type="ECO:0000256" key="6">
    <source>
        <dbReference type="ARBA" id="ARBA00023012"/>
    </source>
</evidence>
<feature type="transmembrane region" description="Helical" evidence="7">
    <location>
        <begin position="61"/>
        <end position="80"/>
    </location>
</feature>
<evidence type="ECO:0000256" key="5">
    <source>
        <dbReference type="ARBA" id="ARBA00022777"/>
    </source>
</evidence>
<accession>F7XLK4</accession>
<dbReference type="InterPro" id="IPR003661">
    <property type="entry name" value="HisK_dim/P_dom"/>
</dbReference>
<dbReference type="SUPFAM" id="SSF55874">
    <property type="entry name" value="ATPase domain of HSP90 chaperone/DNA topoisomerase II/histidine kinase"/>
    <property type="match status" value="1"/>
</dbReference>
<dbReference type="OrthoDB" id="230688at2157"/>
<dbReference type="Proteomes" id="UP000006622">
    <property type="component" value="Chromosome"/>
</dbReference>
<dbReference type="GO" id="GO:0000155">
    <property type="term" value="F:phosphorelay sensor kinase activity"/>
    <property type="evidence" value="ECO:0007669"/>
    <property type="project" value="InterPro"/>
</dbReference>